<dbReference type="InterPro" id="IPR036061">
    <property type="entry name" value="CheW-like_dom_sf"/>
</dbReference>
<comment type="caution">
    <text evidence="2">The sequence shown here is derived from an EMBL/GenBank/DDBJ whole genome shotgun (WGS) entry which is preliminary data.</text>
</comment>
<name>A0A9D7LPL3_9RHOO</name>
<dbReference type="InterPro" id="IPR002545">
    <property type="entry name" value="CheW-lke_dom"/>
</dbReference>
<dbReference type="PROSITE" id="PS50851">
    <property type="entry name" value="CHEW"/>
    <property type="match status" value="1"/>
</dbReference>
<organism evidence="2 3">
    <name type="scientific">Candidatus Dechloromonas phosphorivorans</name>
    <dbReference type="NCBI Taxonomy" id="2899244"/>
    <lineage>
        <taxon>Bacteria</taxon>
        <taxon>Pseudomonadati</taxon>
        <taxon>Pseudomonadota</taxon>
        <taxon>Betaproteobacteria</taxon>
        <taxon>Rhodocyclales</taxon>
        <taxon>Azonexaceae</taxon>
        <taxon>Dechloromonas</taxon>
    </lineage>
</organism>
<evidence type="ECO:0000313" key="2">
    <source>
        <dbReference type="EMBL" id="MBK8890144.1"/>
    </source>
</evidence>
<accession>A0A9D7LPL3</accession>
<dbReference type="Proteomes" id="UP000808146">
    <property type="component" value="Unassembled WGS sequence"/>
</dbReference>
<evidence type="ECO:0000313" key="3">
    <source>
        <dbReference type="Proteomes" id="UP000808146"/>
    </source>
</evidence>
<proteinExistence type="predicted"/>
<sequence length="170" mass="18177">MAKKTSLRGFQEYLSGRLKDAAQGGVASSWLGVRAGDDNWLVDLSDSGEIVQALKLTPVPLTRIWFAGIANIRGNLYAVVDFSVFCGGAPTPQNNHTRLLLIGSKYGANAALLVTGMLGLKAPDDFVAEPVDPAAPAWGAARFSDSQRVIWRKLSVSDLLADNDFMNIGV</sequence>
<dbReference type="GO" id="GO:0006935">
    <property type="term" value="P:chemotaxis"/>
    <property type="evidence" value="ECO:0007669"/>
    <property type="project" value="InterPro"/>
</dbReference>
<evidence type="ECO:0000259" key="1">
    <source>
        <dbReference type="PROSITE" id="PS50851"/>
    </source>
</evidence>
<gene>
    <name evidence="2" type="ORF">IPN75_06940</name>
</gene>
<reference evidence="2" key="1">
    <citation type="submission" date="2020-10" db="EMBL/GenBank/DDBJ databases">
        <title>Connecting structure to function with the recovery of over 1000 high-quality activated sludge metagenome-assembled genomes encoding full-length rRNA genes using long-read sequencing.</title>
        <authorList>
            <person name="Singleton C.M."/>
            <person name="Petriglieri F."/>
            <person name="Kristensen J.M."/>
            <person name="Kirkegaard R.H."/>
            <person name="Michaelsen T.Y."/>
            <person name="Andersen M.H."/>
            <person name="Karst S.M."/>
            <person name="Dueholm M.S."/>
            <person name="Nielsen P.H."/>
            <person name="Albertsen M."/>
        </authorList>
    </citation>
    <scope>NUCLEOTIDE SEQUENCE</scope>
    <source>
        <strain evidence="2">OdNE_18-Q3-R46-58_BAT3C.305</strain>
    </source>
</reference>
<dbReference type="AlphaFoldDB" id="A0A9D7LPL3"/>
<protein>
    <submittedName>
        <fullName evidence="2">Chemotaxis protein CheW</fullName>
    </submittedName>
</protein>
<dbReference type="Pfam" id="PF01584">
    <property type="entry name" value="CheW"/>
    <property type="match status" value="1"/>
</dbReference>
<dbReference type="Gene3D" id="2.40.50.180">
    <property type="entry name" value="CheA-289, Domain 4"/>
    <property type="match status" value="1"/>
</dbReference>
<dbReference type="EMBL" id="JADKBR010000005">
    <property type="protein sequence ID" value="MBK8890144.1"/>
    <property type="molecule type" value="Genomic_DNA"/>
</dbReference>
<dbReference type="SUPFAM" id="SSF50341">
    <property type="entry name" value="CheW-like"/>
    <property type="match status" value="1"/>
</dbReference>
<dbReference type="GO" id="GO:0007165">
    <property type="term" value="P:signal transduction"/>
    <property type="evidence" value="ECO:0007669"/>
    <property type="project" value="InterPro"/>
</dbReference>
<feature type="domain" description="CheW-like" evidence="1">
    <location>
        <begin position="27"/>
        <end position="165"/>
    </location>
</feature>